<dbReference type="NCBIfam" id="TIGR00517">
    <property type="entry name" value="acyl_carrier"/>
    <property type="match status" value="1"/>
</dbReference>
<dbReference type="AlphaFoldDB" id="A0A4R8LUA0"/>
<evidence type="ECO:0000256" key="7">
    <source>
        <dbReference type="ARBA" id="ARBA00023160"/>
    </source>
</evidence>
<evidence type="ECO:0000256" key="3">
    <source>
        <dbReference type="ARBA" id="ARBA00022516"/>
    </source>
</evidence>
<evidence type="ECO:0000259" key="11">
    <source>
        <dbReference type="PROSITE" id="PS50075"/>
    </source>
</evidence>
<dbReference type="GO" id="GO:0016020">
    <property type="term" value="C:membrane"/>
    <property type="evidence" value="ECO:0007669"/>
    <property type="project" value="GOC"/>
</dbReference>
<evidence type="ECO:0000256" key="6">
    <source>
        <dbReference type="ARBA" id="ARBA00023098"/>
    </source>
</evidence>
<comment type="PTM">
    <text evidence="10">4'-phosphopantetheine is transferred from CoA to a specific serine of apo-ACP by acpS.</text>
</comment>
<dbReference type="InterPro" id="IPR020806">
    <property type="entry name" value="PKS_PP-bd"/>
</dbReference>
<evidence type="ECO:0000313" key="12">
    <source>
        <dbReference type="EMBL" id="TDY51340.1"/>
    </source>
</evidence>
<name>A0A4R8LUA0_9BACL</name>
<evidence type="ECO:0000256" key="10">
    <source>
        <dbReference type="RuleBase" id="RU003545"/>
    </source>
</evidence>
<dbReference type="GO" id="GO:0000035">
    <property type="term" value="F:acyl binding"/>
    <property type="evidence" value="ECO:0007669"/>
    <property type="project" value="TreeGrafter"/>
</dbReference>
<keyword evidence="3 8" id="KW-0444">Lipid biosynthesis</keyword>
<keyword evidence="5 8" id="KW-0276">Fatty acid metabolism</keyword>
<dbReference type="InterPro" id="IPR006162">
    <property type="entry name" value="Ppantetheine_attach_site"/>
</dbReference>
<comment type="subcellular location">
    <subcellularLocation>
        <location evidence="8">Cytoplasm</location>
    </subcellularLocation>
</comment>
<dbReference type="Pfam" id="PF00550">
    <property type="entry name" value="PP-binding"/>
    <property type="match status" value="1"/>
</dbReference>
<keyword evidence="13" id="KW-1185">Reference proteome</keyword>
<dbReference type="GO" id="GO:0031177">
    <property type="term" value="F:phosphopantetheine binding"/>
    <property type="evidence" value="ECO:0007669"/>
    <property type="project" value="InterPro"/>
</dbReference>
<reference evidence="12 13" key="1">
    <citation type="submission" date="2019-03" db="EMBL/GenBank/DDBJ databases">
        <title>Genomic Encyclopedia of Type Strains, Phase IV (KMG-IV): sequencing the most valuable type-strain genomes for metagenomic binning, comparative biology and taxonomic classification.</title>
        <authorList>
            <person name="Goeker M."/>
        </authorList>
    </citation>
    <scope>NUCLEOTIDE SEQUENCE [LARGE SCALE GENOMIC DNA]</scope>
    <source>
        <strain evidence="12 13">DSM 17974</strain>
    </source>
</reference>
<dbReference type="EMBL" id="SORF01000001">
    <property type="protein sequence ID" value="TDY51340.1"/>
    <property type="molecule type" value="Genomic_DNA"/>
</dbReference>
<keyword evidence="8" id="KW-0963">Cytoplasm</keyword>
<dbReference type="GO" id="GO:0009245">
    <property type="term" value="P:lipid A biosynthetic process"/>
    <property type="evidence" value="ECO:0007669"/>
    <property type="project" value="TreeGrafter"/>
</dbReference>
<dbReference type="Gene3D" id="1.10.1200.10">
    <property type="entry name" value="ACP-like"/>
    <property type="match status" value="1"/>
</dbReference>
<comment type="PTM">
    <text evidence="8">4'-phosphopantetheine is transferred from CoA to a specific serine of apo-ACP by AcpS. This modification is essential for activity because fatty acids are bound in thioester linkage to the sulfhydryl of the prosthetic group.</text>
</comment>
<evidence type="ECO:0000313" key="13">
    <source>
        <dbReference type="Proteomes" id="UP000294581"/>
    </source>
</evidence>
<evidence type="ECO:0000256" key="8">
    <source>
        <dbReference type="HAMAP-Rule" id="MF_01217"/>
    </source>
</evidence>
<evidence type="ECO:0000256" key="9">
    <source>
        <dbReference type="NCBIfam" id="TIGR00517"/>
    </source>
</evidence>
<comment type="pathway">
    <text evidence="8 10">Lipid metabolism; fatty acid biosynthesis.</text>
</comment>
<dbReference type="RefSeq" id="WP_134158287.1">
    <property type="nucleotide sequence ID" value="NZ_BSUS01000001.1"/>
</dbReference>
<feature type="domain" description="Carrier" evidence="11">
    <location>
        <begin position="8"/>
        <end position="83"/>
    </location>
</feature>
<dbReference type="InterPro" id="IPR009081">
    <property type="entry name" value="PP-bd_ACP"/>
</dbReference>
<evidence type="ECO:0000256" key="5">
    <source>
        <dbReference type="ARBA" id="ARBA00022832"/>
    </source>
</evidence>
<dbReference type="GO" id="GO:0005829">
    <property type="term" value="C:cytosol"/>
    <property type="evidence" value="ECO:0007669"/>
    <property type="project" value="TreeGrafter"/>
</dbReference>
<sequence>MAEALNKQQIEERVRKVVVNQLQVDADQVKPDSLFVDDLGADSLDLTELAVAFEDEFDIEIPEADFGQLSTVEGVVQYISGRLAH</sequence>
<protein>
    <recommendedName>
        <fullName evidence="8 9">Acyl carrier protein</fullName>
        <shortName evidence="8">ACP</shortName>
    </recommendedName>
</protein>
<keyword evidence="2 8" id="KW-0596">Phosphopantetheine</keyword>
<dbReference type="HAMAP" id="MF_01217">
    <property type="entry name" value="Acyl_carrier"/>
    <property type="match status" value="1"/>
</dbReference>
<dbReference type="PANTHER" id="PTHR20863">
    <property type="entry name" value="ACYL CARRIER PROTEIN"/>
    <property type="match status" value="1"/>
</dbReference>
<dbReference type="Proteomes" id="UP000294581">
    <property type="component" value="Unassembled WGS sequence"/>
</dbReference>
<feature type="modified residue" description="O-(pantetheine 4'-phosphoryl)serine" evidence="8">
    <location>
        <position position="43"/>
    </location>
</feature>
<comment type="function">
    <text evidence="1 8 10">Carrier of the growing fatty acid chain in fatty acid biosynthesis.</text>
</comment>
<organism evidence="12 13">
    <name type="scientific">Alicyclobacillus sacchari</name>
    <dbReference type="NCBI Taxonomy" id="392010"/>
    <lineage>
        <taxon>Bacteria</taxon>
        <taxon>Bacillati</taxon>
        <taxon>Bacillota</taxon>
        <taxon>Bacilli</taxon>
        <taxon>Bacillales</taxon>
        <taxon>Alicyclobacillaceae</taxon>
        <taxon>Alicyclobacillus</taxon>
    </lineage>
</organism>
<gene>
    <name evidence="8" type="primary">acpP</name>
    <name evidence="12" type="ORF">C7445_101342</name>
</gene>
<dbReference type="PROSITE" id="PS00012">
    <property type="entry name" value="PHOSPHOPANTETHEINE"/>
    <property type="match status" value="1"/>
</dbReference>
<comment type="caution">
    <text evidence="12">The sequence shown here is derived from an EMBL/GenBank/DDBJ whole genome shotgun (WGS) entry which is preliminary data.</text>
</comment>
<dbReference type="InterPro" id="IPR003231">
    <property type="entry name" value="ACP"/>
</dbReference>
<accession>A0A4R8LUA0</accession>
<dbReference type="SUPFAM" id="SSF47336">
    <property type="entry name" value="ACP-like"/>
    <property type="match status" value="1"/>
</dbReference>
<dbReference type="GO" id="GO:0000036">
    <property type="term" value="F:acyl carrier activity"/>
    <property type="evidence" value="ECO:0007669"/>
    <property type="project" value="UniProtKB-UniRule"/>
</dbReference>
<comment type="similarity">
    <text evidence="8">Belongs to the acyl carrier protein (ACP) family.</text>
</comment>
<dbReference type="PROSITE" id="PS50075">
    <property type="entry name" value="CARRIER"/>
    <property type="match status" value="1"/>
</dbReference>
<keyword evidence="4 8" id="KW-0597">Phosphoprotein</keyword>
<proteinExistence type="inferred from homology"/>
<dbReference type="UniPathway" id="UPA00094"/>
<evidence type="ECO:0000256" key="4">
    <source>
        <dbReference type="ARBA" id="ARBA00022553"/>
    </source>
</evidence>
<dbReference type="NCBIfam" id="NF002148">
    <property type="entry name" value="PRK00982.1-2"/>
    <property type="match status" value="1"/>
</dbReference>
<evidence type="ECO:0000256" key="2">
    <source>
        <dbReference type="ARBA" id="ARBA00022450"/>
    </source>
</evidence>
<dbReference type="SMART" id="SM00823">
    <property type="entry name" value="PKS_PP"/>
    <property type="match status" value="1"/>
</dbReference>
<evidence type="ECO:0000256" key="1">
    <source>
        <dbReference type="ARBA" id="ARBA00003180"/>
    </source>
</evidence>
<dbReference type="NCBIfam" id="NF002150">
    <property type="entry name" value="PRK00982.1-4"/>
    <property type="match status" value="1"/>
</dbReference>
<dbReference type="PANTHER" id="PTHR20863:SF76">
    <property type="entry name" value="CARRIER DOMAIN-CONTAINING PROTEIN"/>
    <property type="match status" value="1"/>
</dbReference>
<dbReference type="InterPro" id="IPR036736">
    <property type="entry name" value="ACP-like_sf"/>
</dbReference>
<dbReference type="OrthoDB" id="9804551at2"/>
<keyword evidence="6 8" id="KW-0443">Lipid metabolism</keyword>
<keyword evidence="7 8" id="KW-0275">Fatty acid biosynthesis</keyword>